<dbReference type="EnsemblMetazoa" id="AATE013334-RA">
    <property type="protein sequence ID" value="AATE013334-PA.1"/>
    <property type="gene ID" value="AATE013334"/>
</dbReference>
<dbReference type="AlphaFoldDB" id="A0A182J8E4"/>
<dbReference type="VEuPathDB" id="VectorBase:AATE013334"/>
<accession>A0A182J8E4</accession>
<evidence type="ECO:0000313" key="1">
    <source>
        <dbReference type="EnsemblMetazoa" id="AATE013334-PA.1"/>
    </source>
</evidence>
<name>A0A182J8E4_ANOAO</name>
<proteinExistence type="predicted"/>
<reference evidence="1" key="1">
    <citation type="submission" date="2022-08" db="UniProtKB">
        <authorList>
            <consortium name="EnsemblMetazoa"/>
        </authorList>
    </citation>
    <scope>IDENTIFICATION</scope>
    <source>
        <strain evidence="1">EBRO</strain>
    </source>
</reference>
<sequence length="534" mass="60472">MTVAALVVLARRTVRRSDRFRLRRLRFARFALAGHRWLLHLLLVVIVVAVVGIVVGRLHDRLLLVAVVMADFLRLVGNLIVGGRWAHRFLCDLRRLIVEPFVQHVCEGWCDRARIIIGVQIVRLRCLWLFLLLRLRRILVVMNGRCGGGDGGSFRLLVLLSFGLCRLHWSRMLLLLVVRAAFVFVRSIRQRLLLVIMHFLLNWCDRSLSVRYCGQCLLVNGALGCNLLAIGFAFNIAQCCGMFPKSFVQIVNGRQLLLLRVLLFGIFFVLRDRRRRHCCRSWLVLIGTTGRFLKFVNRWLFVPFWIQWHCRGCLLVVKRAAALRRLHCRFRNAIVQRLHRFLLLLVLFHHIGLFGSRGRMNSTGSVLISIFCRYCGTLDIIERHSSGFRHFAVLLLLLLSVLLHRDLRFAFSGNMWRSTCESASSGMFGRISSFGGASVCSVMDNRSSEIGTGGSSVTMTAGGSSTKSCGGCGTSSALCLVQWTVKHQQTASRLGYHPPLPVCRSCQVAQWQPENQPLVLRHLQLSPSSSSSSE</sequence>
<protein>
    <submittedName>
        <fullName evidence="1">Uncharacterized protein</fullName>
    </submittedName>
</protein>
<organism evidence="1">
    <name type="scientific">Anopheles atroparvus</name>
    <name type="common">European mosquito</name>
    <dbReference type="NCBI Taxonomy" id="41427"/>
    <lineage>
        <taxon>Eukaryota</taxon>
        <taxon>Metazoa</taxon>
        <taxon>Ecdysozoa</taxon>
        <taxon>Arthropoda</taxon>
        <taxon>Hexapoda</taxon>
        <taxon>Insecta</taxon>
        <taxon>Pterygota</taxon>
        <taxon>Neoptera</taxon>
        <taxon>Endopterygota</taxon>
        <taxon>Diptera</taxon>
        <taxon>Nematocera</taxon>
        <taxon>Culicoidea</taxon>
        <taxon>Culicidae</taxon>
        <taxon>Anophelinae</taxon>
        <taxon>Anopheles</taxon>
    </lineage>
</organism>